<dbReference type="OrthoDB" id="6236786at2759"/>
<organism evidence="3 4">
    <name type="scientific">Opisthorchis viverrini</name>
    <name type="common">Southeast Asian liver fluke</name>
    <dbReference type="NCBI Taxonomy" id="6198"/>
    <lineage>
        <taxon>Eukaryota</taxon>
        <taxon>Metazoa</taxon>
        <taxon>Spiralia</taxon>
        <taxon>Lophotrochozoa</taxon>
        <taxon>Platyhelminthes</taxon>
        <taxon>Trematoda</taxon>
        <taxon>Digenea</taxon>
        <taxon>Opisthorchiida</taxon>
        <taxon>Opisthorchiata</taxon>
        <taxon>Opisthorchiidae</taxon>
        <taxon>Opisthorchis</taxon>
    </lineage>
</organism>
<dbReference type="CTD" id="20323595"/>
<feature type="compositionally biased region" description="Polar residues" evidence="1">
    <location>
        <begin position="423"/>
        <end position="440"/>
    </location>
</feature>
<feature type="compositionally biased region" description="Polar residues" evidence="1">
    <location>
        <begin position="384"/>
        <end position="397"/>
    </location>
</feature>
<name>A0A074ZGY8_OPIVI</name>
<reference evidence="3 4" key="1">
    <citation type="submission" date="2013-11" db="EMBL/GenBank/DDBJ databases">
        <title>Opisthorchis viverrini - life in the bile duct.</title>
        <authorList>
            <person name="Young N.D."/>
            <person name="Nagarajan N."/>
            <person name="Lin S.J."/>
            <person name="Korhonen P.K."/>
            <person name="Jex A.R."/>
            <person name="Hall R.S."/>
            <person name="Safavi-Hemami H."/>
            <person name="Kaewkong W."/>
            <person name="Bertrand D."/>
            <person name="Gao S."/>
            <person name="Seet Q."/>
            <person name="Wongkham S."/>
            <person name="Teh B.T."/>
            <person name="Wongkham C."/>
            <person name="Intapan P.M."/>
            <person name="Maleewong W."/>
            <person name="Yang X."/>
            <person name="Hu M."/>
            <person name="Wang Z."/>
            <person name="Hofmann A."/>
            <person name="Sternberg P.W."/>
            <person name="Tan P."/>
            <person name="Wang J."/>
            <person name="Gasser R.B."/>
        </authorList>
    </citation>
    <scope>NUCLEOTIDE SEQUENCE [LARGE SCALE GENOMIC DNA]</scope>
</reference>
<gene>
    <name evidence="3" type="ORF">T265_09426</name>
</gene>
<proteinExistence type="predicted"/>
<feature type="region of interest" description="Disordered" evidence="1">
    <location>
        <begin position="538"/>
        <end position="579"/>
    </location>
</feature>
<feature type="region of interest" description="Disordered" evidence="1">
    <location>
        <begin position="351"/>
        <end position="476"/>
    </location>
</feature>
<keyword evidence="2" id="KW-1133">Transmembrane helix</keyword>
<feature type="transmembrane region" description="Helical" evidence="2">
    <location>
        <begin position="182"/>
        <end position="206"/>
    </location>
</feature>
<evidence type="ECO:0000313" key="3">
    <source>
        <dbReference type="EMBL" id="KER22505.1"/>
    </source>
</evidence>
<evidence type="ECO:0000313" key="4">
    <source>
        <dbReference type="Proteomes" id="UP000054324"/>
    </source>
</evidence>
<dbReference type="KEGG" id="ovi:T265_09426"/>
<dbReference type="AlphaFoldDB" id="A0A074ZGY8"/>
<feature type="compositionally biased region" description="Low complexity" evidence="1">
    <location>
        <begin position="441"/>
        <end position="455"/>
    </location>
</feature>
<evidence type="ECO:0000256" key="2">
    <source>
        <dbReference type="SAM" id="Phobius"/>
    </source>
</evidence>
<dbReference type="Proteomes" id="UP000054324">
    <property type="component" value="Unassembled WGS sequence"/>
</dbReference>
<feature type="compositionally biased region" description="Basic and acidic residues" evidence="1">
    <location>
        <begin position="362"/>
        <end position="381"/>
    </location>
</feature>
<feature type="transmembrane region" description="Helical" evidence="2">
    <location>
        <begin position="145"/>
        <end position="170"/>
    </location>
</feature>
<feature type="compositionally biased region" description="Polar residues" evidence="1">
    <location>
        <begin position="553"/>
        <end position="579"/>
    </location>
</feature>
<keyword evidence="2" id="KW-0812">Transmembrane</keyword>
<dbReference type="GeneID" id="20323595"/>
<accession>A0A074ZGY8</accession>
<dbReference type="RefSeq" id="XP_009173744.1">
    <property type="nucleotide sequence ID" value="XM_009175480.1"/>
</dbReference>
<keyword evidence="4" id="KW-1185">Reference proteome</keyword>
<evidence type="ECO:0000256" key="1">
    <source>
        <dbReference type="SAM" id="MobiDB-lite"/>
    </source>
</evidence>
<keyword evidence="2" id="KW-0472">Membrane</keyword>
<dbReference type="EMBL" id="KL596895">
    <property type="protein sequence ID" value="KER22505.1"/>
    <property type="molecule type" value="Genomic_DNA"/>
</dbReference>
<sequence length="797" mass="88191">MLEETDGESLLTSLWRCFWQRGKAGENECVKEEKSESSATACFRSRARWLKWLEREFTVRKVRGSNPTSPTRLPLSRLGQPGSIPALMQLLGGMAVRHRKGATAERFFSCLRCVQRNNSGDRFWTLPNAANRMDQLIGRKHTAQLLSIIGIVCGILCLITGVCVIFTWAFVPDFSRLYPVGLYAGAVVSALGACFLLLSVVSLCLWQRVLKRTATRIRSSLSIQKQETSRKVGNVCQLPTCHSIFEEDECERLGSLKKASSTAYISLGSVQSERLKLVGVIKGTISTTELDRSIRASTTPRDPICSSSVPTRSATVLFHGDSKPVFTRYAVSSGKQPIMRDKCLRRSLPRVLIQTPNGKGTQSHDRSNSERLAKARSEGLKLDSLNQTSPENDSECNGVNVDVDEESTSPTPVSSAGGRLLTRVSTTPPVGQASLFNLNHNTTPTTFGTNNTPPTDGVSSPTKLKHSSRSSLDRSGKRYLLMNQSGDVISCTTLFGGEEADDEPSVGPASTTNCRRLQACAGWNFFPVFVQQDPYDDSIRSDDDENRVRHRTTSYSPHTTSLYPSHLRTSSDTSAPMEQQQHQQHYFGWFTRIRRFVRERLKIGRRTTQAPLPDEFGCEGGQTVLLARSAEEITERKRRNVCRAPKTDAKANTNEMDGLPVTDESTRQQGLDEMTGSCSLKGRKQTVISNASVFSLPAIAPELWAAERPVWIMGVPVDDTHWVALDTCDLIFMKEEDRVGSADSVKPVTGSTSSIYAFHVKPPSRLKPARRIPRTRCGRARSLGRILLSEKQSVQPP</sequence>
<protein>
    <submittedName>
        <fullName evidence="3">Uncharacterized protein</fullName>
    </submittedName>
</protein>